<organism evidence="3 4">
    <name type="scientific">Streptomyces glycanivorans</name>
    <dbReference type="NCBI Taxonomy" id="3033808"/>
    <lineage>
        <taxon>Bacteria</taxon>
        <taxon>Bacillati</taxon>
        <taxon>Actinomycetota</taxon>
        <taxon>Actinomycetes</taxon>
        <taxon>Kitasatosporales</taxon>
        <taxon>Streptomycetaceae</taxon>
        <taxon>Streptomyces</taxon>
    </lineage>
</organism>
<protein>
    <recommendedName>
        <fullName evidence="5">DUF3592 domain-containing protein</fullName>
    </recommendedName>
</protein>
<keyword evidence="2" id="KW-0812">Transmembrane</keyword>
<feature type="transmembrane region" description="Helical" evidence="2">
    <location>
        <begin position="189"/>
        <end position="209"/>
    </location>
</feature>
<keyword evidence="2" id="KW-0472">Membrane</keyword>
<sequence length="216" mass="22210">MGANGRTPTPGAVAAKAREGGVPPSGGRKAAGSLAWAVALPAVMILGAGVGQWVTWIGVVVMLAAVAAAACLIGGVWHRAGAATTASVAGFLLMLFAGPAVYEAYMTTVGEPASAVVTEVSDRHNRRGADMFCSVRETGGDRATYEVSQQENCFGQAEVGDRVEIRKDPLGLLDPRLPDGPDQENTTEITLAAATGLTLLTAAATFYAGQRRRQAV</sequence>
<dbReference type="Proteomes" id="UP001224433">
    <property type="component" value="Chromosome"/>
</dbReference>
<evidence type="ECO:0000256" key="2">
    <source>
        <dbReference type="SAM" id="Phobius"/>
    </source>
</evidence>
<dbReference type="RefSeq" id="WP_306102890.1">
    <property type="nucleotide sequence ID" value="NZ_CP120983.1"/>
</dbReference>
<accession>A0ABY9J500</accession>
<feature type="transmembrane region" description="Helical" evidence="2">
    <location>
        <begin position="56"/>
        <end position="77"/>
    </location>
</feature>
<feature type="transmembrane region" description="Helical" evidence="2">
    <location>
        <begin position="33"/>
        <end position="50"/>
    </location>
</feature>
<reference evidence="3 4" key="1">
    <citation type="submission" date="2023-03" db="EMBL/GenBank/DDBJ databases">
        <title>Isolation and description of six Streptomyces strains from soil environments, able to metabolize different microbial glucans.</title>
        <authorList>
            <person name="Widen T."/>
            <person name="Larsbrink J."/>
        </authorList>
    </citation>
    <scope>NUCLEOTIDE SEQUENCE [LARGE SCALE GENOMIC DNA]</scope>
    <source>
        <strain evidence="3 4">Alt3</strain>
    </source>
</reference>
<evidence type="ECO:0008006" key="5">
    <source>
        <dbReference type="Google" id="ProtNLM"/>
    </source>
</evidence>
<evidence type="ECO:0000313" key="4">
    <source>
        <dbReference type="Proteomes" id="UP001224433"/>
    </source>
</evidence>
<dbReference type="EMBL" id="CP120983">
    <property type="protein sequence ID" value="WLQ62856.1"/>
    <property type="molecule type" value="Genomic_DNA"/>
</dbReference>
<gene>
    <name evidence="3" type="ORF">P8A20_04290</name>
</gene>
<name>A0ABY9J500_9ACTN</name>
<feature type="region of interest" description="Disordered" evidence="1">
    <location>
        <begin position="1"/>
        <end position="25"/>
    </location>
</feature>
<evidence type="ECO:0000313" key="3">
    <source>
        <dbReference type="EMBL" id="WLQ62856.1"/>
    </source>
</evidence>
<proteinExistence type="predicted"/>
<keyword evidence="2" id="KW-1133">Transmembrane helix</keyword>
<feature type="transmembrane region" description="Helical" evidence="2">
    <location>
        <begin position="84"/>
        <end position="102"/>
    </location>
</feature>
<evidence type="ECO:0000256" key="1">
    <source>
        <dbReference type="SAM" id="MobiDB-lite"/>
    </source>
</evidence>
<keyword evidence="4" id="KW-1185">Reference proteome</keyword>